<dbReference type="STRING" id="796620.VIBC2010_04479"/>
<dbReference type="GO" id="GO:0032259">
    <property type="term" value="P:methylation"/>
    <property type="evidence" value="ECO:0007669"/>
    <property type="project" value="UniProtKB-KW"/>
</dbReference>
<comment type="caution">
    <text evidence="4">The sequence shown here is derived from an EMBL/GenBank/DDBJ whole genome shotgun (WGS) entry which is preliminary data.</text>
</comment>
<evidence type="ECO:0000313" key="5">
    <source>
        <dbReference type="Proteomes" id="UP000002943"/>
    </source>
</evidence>
<evidence type="ECO:0000256" key="2">
    <source>
        <dbReference type="ARBA" id="ARBA00022679"/>
    </source>
</evidence>
<dbReference type="AlphaFoldDB" id="E3BGP8"/>
<dbReference type="InterPro" id="IPR029063">
    <property type="entry name" value="SAM-dependent_MTases_sf"/>
</dbReference>
<name>E3BGP8_9VIBR</name>
<protein>
    <submittedName>
        <fullName evidence="4">SAM-dependent methyltransferase</fullName>
    </submittedName>
</protein>
<dbReference type="RefSeq" id="WP_009600140.1">
    <property type="nucleotide sequence ID" value="NZ_AEIU01000048.1"/>
</dbReference>
<dbReference type="PANTHER" id="PTHR43861">
    <property type="entry name" value="TRANS-ACONITATE 2-METHYLTRANSFERASE-RELATED"/>
    <property type="match status" value="1"/>
</dbReference>
<dbReference type="EMBL" id="AEIU01000048">
    <property type="protein sequence ID" value="EFP97772.1"/>
    <property type="molecule type" value="Genomic_DNA"/>
</dbReference>
<dbReference type="eggNOG" id="COG4106">
    <property type="taxonomic scope" value="Bacteria"/>
</dbReference>
<dbReference type="SUPFAM" id="SSF53335">
    <property type="entry name" value="S-adenosyl-L-methionine-dependent methyltransferases"/>
    <property type="match status" value="1"/>
</dbReference>
<keyword evidence="1 4" id="KW-0489">Methyltransferase</keyword>
<dbReference type="Gene3D" id="3.40.50.150">
    <property type="entry name" value="Vaccinia Virus protein VP39"/>
    <property type="match status" value="1"/>
</dbReference>
<dbReference type="Pfam" id="PF13649">
    <property type="entry name" value="Methyltransf_25"/>
    <property type="match status" value="1"/>
</dbReference>
<dbReference type="CDD" id="cd02440">
    <property type="entry name" value="AdoMet_MTases"/>
    <property type="match status" value="1"/>
</dbReference>
<proteinExistence type="predicted"/>
<dbReference type="Proteomes" id="UP000002943">
    <property type="component" value="Unassembled WGS sequence"/>
</dbReference>
<keyword evidence="5" id="KW-1185">Reference proteome</keyword>
<organism evidence="4 5">
    <name type="scientific">Vibrio caribbeanicus ATCC BAA-2122</name>
    <dbReference type="NCBI Taxonomy" id="796620"/>
    <lineage>
        <taxon>Bacteria</taxon>
        <taxon>Pseudomonadati</taxon>
        <taxon>Pseudomonadota</taxon>
        <taxon>Gammaproteobacteria</taxon>
        <taxon>Vibrionales</taxon>
        <taxon>Vibrionaceae</taxon>
        <taxon>Vibrio</taxon>
    </lineage>
</organism>
<evidence type="ECO:0000256" key="1">
    <source>
        <dbReference type="ARBA" id="ARBA00022603"/>
    </source>
</evidence>
<dbReference type="PANTHER" id="PTHR43861:SF1">
    <property type="entry name" value="TRANS-ACONITATE 2-METHYLTRANSFERASE"/>
    <property type="match status" value="1"/>
</dbReference>
<accession>E3BGP8</accession>
<evidence type="ECO:0000313" key="4">
    <source>
        <dbReference type="EMBL" id="EFP97772.1"/>
    </source>
</evidence>
<reference evidence="4 5" key="1">
    <citation type="journal article" date="2012" name="Int. J. Syst. Evol. Microbiol.">
        <title>Vibrio caribbeanicus sp. nov., isolated from the marine sponge Scleritoderma cyanea.</title>
        <authorList>
            <person name="Hoffmann M."/>
            <person name="Monday S.R."/>
            <person name="Allard M.W."/>
            <person name="Strain E.A."/>
            <person name="Whittaker P."/>
            <person name="Naum M."/>
            <person name="McCarthy P.J."/>
            <person name="Lopez J.V."/>
            <person name="Fischer M."/>
            <person name="Brown E.W."/>
        </authorList>
    </citation>
    <scope>NUCLEOTIDE SEQUENCE [LARGE SCALE GENOMIC DNA]</scope>
    <source>
        <strain evidence="4 5">ATCC BAA-2122</strain>
    </source>
</reference>
<dbReference type="GO" id="GO:0008168">
    <property type="term" value="F:methyltransferase activity"/>
    <property type="evidence" value="ECO:0007669"/>
    <property type="project" value="UniProtKB-KW"/>
</dbReference>
<keyword evidence="2 4" id="KW-0808">Transferase</keyword>
<evidence type="ECO:0000259" key="3">
    <source>
        <dbReference type="Pfam" id="PF13649"/>
    </source>
</evidence>
<sequence length="108" mass="12351">MNYEKGYFSNGNVQYDAAKELLTLIPTNPRSLLDIGCGSGKVSHLIYQNVSPKQMLSIDISQAMLEEVEHRYPSSPIEFRHTDIVQFSSDEVYDVIISNSSFQWFKNK</sequence>
<feature type="domain" description="Methyltransferase" evidence="3">
    <location>
        <begin position="33"/>
        <end position="107"/>
    </location>
</feature>
<dbReference type="InterPro" id="IPR041698">
    <property type="entry name" value="Methyltransf_25"/>
</dbReference>
<gene>
    <name evidence="4" type="ORF">VIBC2010_04479</name>
</gene>